<proteinExistence type="predicted"/>
<protein>
    <submittedName>
        <fullName evidence="1">Uncharacterized protein</fullName>
    </submittedName>
</protein>
<evidence type="ECO:0000313" key="3">
    <source>
        <dbReference type="Proteomes" id="UP000290572"/>
    </source>
</evidence>
<dbReference type="EMBL" id="QBIY01013482">
    <property type="protein sequence ID" value="RXN03492.1"/>
    <property type="molecule type" value="Genomic_DNA"/>
</dbReference>
<dbReference type="Proteomes" id="UP000290572">
    <property type="component" value="Unassembled WGS sequence"/>
</dbReference>
<reference evidence="1 3" key="1">
    <citation type="submission" date="2018-03" db="EMBL/GenBank/DDBJ databases">
        <title>Draft genome sequence of Rohu Carp (Labeo rohita).</title>
        <authorList>
            <person name="Das P."/>
            <person name="Kushwaha B."/>
            <person name="Joshi C.G."/>
            <person name="Kumar D."/>
            <person name="Nagpure N.S."/>
            <person name="Sahoo L."/>
            <person name="Das S.P."/>
            <person name="Bit A."/>
            <person name="Patnaik S."/>
            <person name="Meher P.K."/>
            <person name="Jayasankar P."/>
            <person name="Koringa P.G."/>
            <person name="Patel N.V."/>
            <person name="Hinsu A.T."/>
            <person name="Kumar R."/>
            <person name="Pandey M."/>
            <person name="Agarwal S."/>
            <person name="Srivastava S."/>
            <person name="Singh M."/>
            <person name="Iquebal M.A."/>
            <person name="Jaiswal S."/>
            <person name="Angadi U.B."/>
            <person name="Kumar N."/>
            <person name="Raza M."/>
            <person name="Shah T.M."/>
            <person name="Rai A."/>
            <person name="Jena J.K."/>
        </authorList>
    </citation>
    <scope>NUCLEOTIDE SEQUENCE [LARGE SCALE GENOMIC DNA]</scope>
    <source>
        <strain evidence="1">DASCIFA01</strain>
        <tissue evidence="1">Testis</tissue>
    </source>
</reference>
<evidence type="ECO:0000313" key="1">
    <source>
        <dbReference type="EMBL" id="RXN03492.1"/>
    </source>
</evidence>
<dbReference type="AlphaFoldDB" id="A0A498L541"/>
<accession>A0A498L541</accession>
<dbReference type="EMBL" id="QBIY01012807">
    <property type="protein sequence ID" value="RXN16131.1"/>
    <property type="molecule type" value="Genomic_DNA"/>
</dbReference>
<name>A0A498L541_LABRO</name>
<sequence length="103" mass="10890">MQEGEEPPGSLGVDSPFFTVCSFQRGAAAVGWESSVVGPPSGTPVRIFEAGLPDPAGKETFTPPGNTDQWPPLLLFEQMNASTISMLKEQQMKTSEGPASSPH</sequence>
<evidence type="ECO:0000313" key="2">
    <source>
        <dbReference type="EMBL" id="RXN16131.1"/>
    </source>
</evidence>
<comment type="caution">
    <text evidence="1">The sequence shown here is derived from an EMBL/GenBank/DDBJ whole genome shotgun (WGS) entry which is preliminary data.</text>
</comment>
<organism evidence="1 3">
    <name type="scientific">Labeo rohita</name>
    <name type="common">Indian major carp</name>
    <name type="synonym">Cyprinus rohita</name>
    <dbReference type="NCBI Taxonomy" id="84645"/>
    <lineage>
        <taxon>Eukaryota</taxon>
        <taxon>Metazoa</taxon>
        <taxon>Chordata</taxon>
        <taxon>Craniata</taxon>
        <taxon>Vertebrata</taxon>
        <taxon>Euteleostomi</taxon>
        <taxon>Actinopterygii</taxon>
        <taxon>Neopterygii</taxon>
        <taxon>Teleostei</taxon>
        <taxon>Ostariophysi</taxon>
        <taxon>Cypriniformes</taxon>
        <taxon>Cyprinidae</taxon>
        <taxon>Labeoninae</taxon>
        <taxon>Labeonini</taxon>
        <taxon>Labeo</taxon>
    </lineage>
</organism>
<keyword evidence="3" id="KW-1185">Reference proteome</keyword>
<gene>
    <name evidence="1" type="ORF">ROHU_013511</name>
    <name evidence="2" type="ORF">ROHU_027739</name>
</gene>